<feature type="disulfide bond" evidence="15">
    <location>
        <begin position="567"/>
        <end position="572"/>
    </location>
</feature>
<feature type="disulfide bond" evidence="15">
    <location>
        <begin position="476"/>
        <end position="516"/>
    </location>
</feature>
<dbReference type="Gene3D" id="2.60.40.1510">
    <property type="entry name" value="ntegrin, alpha v. Chain A, domain 3"/>
    <property type="match status" value="1"/>
</dbReference>
<evidence type="ECO:0000256" key="16">
    <source>
        <dbReference type="RuleBase" id="RU000633"/>
    </source>
</evidence>
<evidence type="ECO:0000256" key="14">
    <source>
        <dbReference type="ARBA" id="ARBA00023180"/>
    </source>
</evidence>
<feature type="disulfide bond" evidence="15">
    <location>
        <begin position="614"/>
        <end position="627"/>
    </location>
</feature>
<dbReference type="Gene3D" id="2.10.25.10">
    <property type="entry name" value="Laminin"/>
    <property type="match status" value="4"/>
</dbReference>
<feature type="disulfide bond" evidence="15">
    <location>
        <begin position="607"/>
        <end position="612"/>
    </location>
</feature>
<evidence type="ECO:0000256" key="4">
    <source>
        <dbReference type="ARBA" id="ARBA00022536"/>
    </source>
</evidence>
<evidence type="ECO:0000256" key="2">
    <source>
        <dbReference type="ARBA" id="ARBA00007449"/>
    </source>
</evidence>
<keyword evidence="4" id="KW-0245">EGF-like domain</keyword>
<dbReference type="FunFam" id="1.20.5.100:FF:000002">
    <property type="entry name" value="Integrin beta"/>
    <property type="match status" value="1"/>
</dbReference>
<feature type="chain" id="PRO_5035914807" description="Integrin beta" evidence="18">
    <location>
        <begin position="18"/>
        <end position="794"/>
    </location>
</feature>
<comment type="caution">
    <text evidence="22">The sequence shown here is derived from an EMBL/GenBank/DDBJ whole genome shotgun (WGS) entry which is preliminary data.</text>
</comment>
<feature type="domain" description="Integrin beta subunit VWA" evidence="19">
    <location>
        <begin position="32"/>
        <end position="451"/>
    </location>
</feature>
<feature type="disulfide bond" evidence="15">
    <location>
        <begin position="492"/>
        <end position="506"/>
    </location>
</feature>
<dbReference type="Gene3D" id="1.20.5.100">
    <property type="entry name" value="Cytochrome c1, transmembrane anchor, C-terminal"/>
    <property type="match status" value="1"/>
</dbReference>
<dbReference type="PIRSF" id="PIRSF002512">
    <property type="entry name" value="Integrin_B"/>
    <property type="match status" value="1"/>
</dbReference>
<dbReference type="GO" id="GO:0005925">
    <property type="term" value="C:focal adhesion"/>
    <property type="evidence" value="ECO:0007669"/>
    <property type="project" value="TreeGrafter"/>
</dbReference>
<keyword evidence="23" id="KW-1185">Reference proteome</keyword>
<evidence type="ECO:0000256" key="1">
    <source>
        <dbReference type="ARBA" id="ARBA00004251"/>
    </source>
</evidence>
<dbReference type="PROSITE" id="PS00243">
    <property type="entry name" value="I_EGF_1"/>
    <property type="match status" value="2"/>
</dbReference>
<feature type="disulfide bond" evidence="15">
    <location>
        <begin position="574"/>
        <end position="583"/>
    </location>
</feature>
<dbReference type="PRINTS" id="PR01186">
    <property type="entry name" value="INTEGRINB"/>
</dbReference>
<dbReference type="InterPro" id="IPR033760">
    <property type="entry name" value="Integrin_beta_N"/>
</dbReference>
<keyword evidence="13 15" id="KW-1015">Disulfide bond</keyword>
<dbReference type="Pfam" id="PF07965">
    <property type="entry name" value="Integrin_B_tail"/>
    <property type="match status" value="1"/>
</dbReference>
<proteinExistence type="inferred from homology"/>
<dbReference type="SMART" id="SM00187">
    <property type="entry name" value="INB"/>
    <property type="match status" value="1"/>
</dbReference>
<dbReference type="Pfam" id="PF08725">
    <property type="entry name" value="Integrin_b_cyt"/>
    <property type="match status" value="1"/>
</dbReference>
<dbReference type="InterPro" id="IPR057243">
    <property type="entry name" value="Integrin_I-EGF_CS"/>
</dbReference>
<feature type="disulfide bond" evidence="15">
    <location>
        <begin position="630"/>
        <end position="633"/>
    </location>
</feature>
<dbReference type="SUPFAM" id="SSF57196">
    <property type="entry name" value="EGF/Laminin"/>
    <property type="match status" value="1"/>
</dbReference>
<dbReference type="Pfam" id="PF17205">
    <property type="entry name" value="PSI_integrin"/>
    <property type="match status" value="1"/>
</dbReference>
<evidence type="ECO:0000259" key="21">
    <source>
        <dbReference type="SMART" id="SM01242"/>
    </source>
</evidence>
<dbReference type="Pfam" id="PF23105">
    <property type="entry name" value="EGF_integrin"/>
    <property type="match status" value="2"/>
</dbReference>
<keyword evidence="11 16" id="KW-0401">Integrin</keyword>
<keyword evidence="8" id="KW-0677">Repeat</keyword>
<evidence type="ECO:0000256" key="17">
    <source>
        <dbReference type="SAM" id="Phobius"/>
    </source>
</evidence>
<feature type="disulfide bond" evidence="15">
    <location>
        <begin position="569"/>
        <end position="601"/>
    </location>
</feature>
<dbReference type="PROSITE" id="PS52047">
    <property type="entry name" value="I_EGF_2"/>
    <property type="match status" value="1"/>
</dbReference>
<dbReference type="GO" id="GO:0007157">
    <property type="term" value="P:heterophilic cell-cell adhesion via plasma membrane cell adhesion molecules"/>
    <property type="evidence" value="ECO:0007669"/>
    <property type="project" value="UniProtKB-ARBA"/>
</dbReference>
<dbReference type="GO" id="GO:0007160">
    <property type="term" value="P:cell-matrix adhesion"/>
    <property type="evidence" value="ECO:0007669"/>
    <property type="project" value="TreeGrafter"/>
</dbReference>
<keyword evidence="14" id="KW-0325">Glycoprotein</keyword>
<dbReference type="EMBL" id="WIXP02000006">
    <property type="protein sequence ID" value="KAF6209301.1"/>
    <property type="molecule type" value="Genomic_DNA"/>
</dbReference>
<evidence type="ECO:0000256" key="3">
    <source>
        <dbReference type="ARBA" id="ARBA00022475"/>
    </source>
</evidence>
<feature type="disulfide bond" evidence="15">
    <location>
        <begin position="33"/>
        <end position="42"/>
    </location>
</feature>
<evidence type="ECO:0000256" key="18">
    <source>
        <dbReference type="SAM" id="SignalP"/>
    </source>
</evidence>
<organism evidence="22 23">
    <name type="scientific">Apolygus lucorum</name>
    <name type="common">Small green plant bug</name>
    <name type="synonym">Lygocoris lucorum</name>
    <dbReference type="NCBI Taxonomy" id="248454"/>
    <lineage>
        <taxon>Eukaryota</taxon>
        <taxon>Metazoa</taxon>
        <taxon>Ecdysozoa</taxon>
        <taxon>Arthropoda</taxon>
        <taxon>Hexapoda</taxon>
        <taxon>Insecta</taxon>
        <taxon>Pterygota</taxon>
        <taxon>Neoptera</taxon>
        <taxon>Paraneoptera</taxon>
        <taxon>Hemiptera</taxon>
        <taxon>Heteroptera</taxon>
        <taxon>Panheteroptera</taxon>
        <taxon>Cimicomorpha</taxon>
        <taxon>Miridae</taxon>
        <taxon>Mirini</taxon>
        <taxon>Apolygus</taxon>
    </lineage>
</organism>
<feature type="disulfide bond" evidence="15">
    <location>
        <begin position="449"/>
        <end position="453"/>
    </location>
</feature>
<evidence type="ECO:0000256" key="5">
    <source>
        <dbReference type="ARBA" id="ARBA00022553"/>
    </source>
</evidence>
<accession>A0A8S9XLY8</accession>
<feature type="disulfide bond" evidence="15">
    <location>
        <begin position="481"/>
        <end position="490"/>
    </location>
</feature>
<evidence type="ECO:0000313" key="23">
    <source>
        <dbReference type="Proteomes" id="UP000466442"/>
    </source>
</evidence>
<dbReference type="GO" id="GO:0008305">
    <property type="term" value="C:integrin complex"/>
    <property type="evidence" value="ECO:0007669"/>
    <property type="project" value="TreeGrafter"/>
</dbReference>
<evidence type="ECO:0000256" key="7">
    <source>
        <dbReference type="ARBA" id="ARBA00022729"/>
    </source>
</evidence>
<feature type="domain" description="Integrin beta subunit cytoplasmic" evidence="20">
    <location>
        <begin position="747"/>
        <end position="793"/>
    </location>
</feature>
<evidence type="ECO:0000259" key="19">
    <source>
        <dbReference type="SMART" id="SM00187"/>
    </source>
</evidence>
<evidence type="ECO:0000256" key="12">
    <source>
        <dbReference type="ARBA" id="ARBA00023136"/>
    </source>
</evidence>
<dbReference type="InterPro" id="IPR012896">
    <property type="entry name" value="Integrin_bsu_tail"/>
</dbReference>
<dbReference type="GO" id="GO:0016477">
    <property type="term" value="P:cell migration"/>
    <property type="evidence" value="ECO:0007669"/>
    <property type="project" value="TreeGrafter"/>
</dbReference>
<comment type="subcellular location">
    <subcellularLocation>
        <location evidence="1 16">Cell membrane</location>
        <topology evidence="1 16">Single-pass type I membrane protein</topology>
    </subcellularLocation>
</comment>
<dbReference type="PANTHER" id="PTHR10082">
    <property type="entry name" value="INTEGRIN BETA SUBUNIT"/>
    <property type="match status" value="1"/>
</dbReference>
<dbReference type="GO" id="GO:0005178">
    <property type="term" value="F:integrin binding"/>
    <property type="evidence" value="ECO:0007669"/>
    <property type="project" value="TreeGrafter"/>
</dbReference>
<gene>
    <name evidence="22" type="ORF">GE061_015046</name>
</gene>
<feature type="disulfide bond" evidence="15">
    <location>
        <begin position="663"/>
        <end position="694"/>
    </location>
</feature>
<keyword evidence="12 17" id="KW-0472">Membrane</keyword>
<keyword evidence="9 16" id="KW-0130">Cell adhesion</keyword>
<evidence type="ECO:0000256" key="13">
    <source>
        <dbReference type="ARBA" id="ARBA00023157"/>
    </source>
</evidence>
<dbReference type="InterPro" id="IPR036349">
    <property type="entry name" value="Integrin_bsu_tail_dom_sf"/>
</dbReference>
<reference evidence="22" key="1">
    <citation type="journal article" date="2021" name="Mol. Ecol. Resour.">
        <title>Apolygus lucorum genome provides insights into omnivorousness and mesophyll feeding.</title>
        <authorList>
            <person name="Liu Y."/>
            <person name="Liu H."/>
            <person name="Wang H."/>
            <person name="Huang T."/>
            <person name="Liu B."/>
            <person name="Yang B."/>
            <person name="Yin L."/>
            <person name="Li B."/>
            <person name="Zhang Y."/>
            <person name="Zhang S."/>
            <person name="Jiang F."/>
            <person name="Zhang X."/>
            <person name="Ren Y."/>
            <person name="Wang B."/>
            <person name="Wang S."/>
            <person name="Lu Y."/>
            <person name="Wu K."/>
            <person name="Fan W."/>
            <person name="Wang G."/>
        </authorList>
    </citation>
    <scope>NUCLEOTIDE SEQUENCE</scope>
    <source>
        <strain evidence="22">12Hb</strain>
    </source>
</reference>
<feature type="disulfide bond" evidence="15">
    <location>
        <begin position="609"/>
        <end position="659"/>
    </location>
</feature>
<dbReference type="Proteomes" id="UP000466442">
    <property type="component" value="Unassembled WGS sequence"/>
</dbReference>
<name>A0A8S9XLY8_APOLU</name>
<evidence type="ECO:0000256" key="15">
    <source>
        <dbReference type="PIRSR" id="PIRSR002512-1"/>
    </source>
</evidence>
<feature type="disulfide bond" evidence="15">
    <location>
        <begin position="244"/>
        <end position="285"/>
    </location>
</feature>
<feature type="disulfide bond" evidence="15">
    <location>
        <begin position="585"/>
        <end position="592"/>
    </location>
</feature>
<evidence type="ECO:0000256" key="6">
    <source>
        <dbReference type="ARBA" id="ARBA00022692"/>
    </source>
</evidence>
<comment type="similarity">
    <text evidence="2 16">Belongs to the integrin beta chain family.</text>
</comment>
<dbReference type="AlphaFoldDB" id="A0A8S9XLY8"/>
<dbReference type="SUPFAM" id="SSF69179">
    <property type="entry name" value="Integrin domains"/>
    <property type="match status" value="1"/>
</dbReference>
<dbReference type="Pfam" id="PF07974">
    <property type="entry name" value="EGF_2"/>
    <property type="match status" value="1"/>
</dbReference>
<dbReference type="Pfam" id="PF00362">
    <property type="entry name" value="Integrin_beta"/>
    <property type="match status" value="1"/>
</dbReference>
<feature type="disulfide bond" evidence="15">
    <location>
        <begin position="524"/>
        <end position="559"/>
    </location>
</feature>
<dbReference type="InterPro" id="IPR015812">
    <property type="entry name" value="Integrin_bsu"/>
</dbReference>
<dbReference type="InterPro" id="IPR057073">
    <property type="entry name" value="EGF_integrin_2"/>
</dbReference>
<dbReference type="OrthoDB" id="410592at2759"/>
<dbReference type="GO" id="GO:0007229">
    <property type="term" value="P:integrin-mediated signaling pathway"/>
    <property type="evidence" value="ECO:0007669"/>
    <property type="project" value="UniProtKB-KW"/>
</dbReference>
<dbReference type="InterPro" id="IPR013111">
    <property type="entry name" value="EGF_extracell"/>
</dbReference>
<keyword evidence="10 17" id="KW-1133">Transmembrane helix</keyword>
<keyword evidence="6 16" id="KW-0812">Transmembrane</keyword>
<dbReference type="FunFam" id="3.40.50.410:FF:000002">
    <property type="entry name" value="Integrin beta"/>
    <property type="match status" value="1"/>
</dbReference>
<feature type="disulfide bond" evidence="15">
    <location>
        <begin position="193"/>
        <end position="196"/>
    </location>
</feature>
<dbReference type="SUPFAM" id="SSF53300">
    <property type="entry name" value="vWA-like"/>
    <property type="match status" value="1"/>
</dbReference>
<dbReference type="InterPro" id="IPR036465">
    <property type="entry name" value="vWFA_dom_sf"/>
</dbReference>
<evidence type="ECO:0000313" key="22">
    <source>
        <dbReference type="EMBL" id="KAF6209301.1"/>
    </source>
</evidence>
<dbReference type="InterPro" id="IPR014836">
    <property type="entry name" value="Integrin_bsu_cyt_dom"/>
</dbReference>
<evidence type="ECO:0000256" key="10">
    <source>
        <dbReference type="ARBA" id="ARBA00022989"/>
    </source>
</evidence>
<evidence type="ECO:0000256" key="11">
    <source>
        <dbReference type="ARBA" id="ARBA00023037"/>
    </source>
</evidence>
<feature type="disulfide bond" evidence="15">
    <location>
        <begin position="419"/>
        <end position="686"/>
    </location>
</feature>
<dbReference type="PANTHER" id="PTHR10082:SF60">
    <property type="entry name" value="INTEGRIN BETA-PS"/>
    <property type="match status" value="1"/>
</dbReference>
<dbReference type="InterPro" id="IPR032695">
    <property type="entry name" value="Integrin_dom_sf"/>
</dbReference>
<feature type="disulfide bond" evidence="15">
    <location>
        <begin position="386"/>
        <end position="399"/>
    </location>
</feature>
<evidence type="ECO:0000256" key="9">
    <source>
        <dbReference type="ARBA" id="ARBA00022889"/>
    </source>
</evidence>
<protein>
    <recommendedName>
        <fullName evidence="16">Integrin beta</fullName>
    </recommendedName>
</protein>
<dbReference type="SMART" id="SM01242">
    <property type="entry name" value="Integrin_B_tail"/>
    <property type="match status" value="1"/>
</dbReference>
<feature type="disulfide bond" evidence="15">
    <location>
        <begin position="522"/>
        <end position="527"/>
    </location>
</feature>
<evidence type="ECO:0000259" key="20">
    <source>
        <dbReference type="SMART" id="SM01241"/>
    </source>
</evidence>
<feature type="disulfide bond" evidence="15">
    <location>
        <begin position="546"/>
        <end position="551"/>
    </location>
</feature>
<keyword evidence="5" id="KW-0597">Phosphoprotein</keyword>
<feature type="domain" description="Integrin beta subunit tail" evidence="21">
    <location>
        <begin position="637"/>
        <end position="723"/>
    </location>
</feature>
<evidence type="ECO:0000256" key="8">
    <source>
        <dbReference type="ARBA" id="ARBA00022737"/>
    </source>
</evidence>
<keyword evidence="3" id="KW-1003">Cell membrane</keyword>
<keyword evidence="7 18" id="KW-0732">Signal</keyword>
<feature type="disulfide bond" evidence="15">
    <location>
        <begin position="643"/>
        <end position="718"/>
    </location>
</feature>
<feature type="disulfide bond" evidence="15">
    <location>
        <begin position="36"/>
        <end position="69"/>
    </location>
</feature>
<dbReference type="Gene3D" id="3.40.50.410">
    <property type="entry name" value="von Willebrand factor, type A domain"/>
    <property type="match status" value="1"/>
</dbReference>
<feature type="disulfide bond" evidence="15">
    <location>
        <begin position="637"/>
        <end position="646"/>
    </location>
</feature>
<dbReference type="GO" id="GO:0009986">
    <property type="term" value="C:cell surface"/>
    <property type="evidence" value="ECO:0007669"/>
    <property type="project" value="TreeGrafter"/>
</dbReference>
<dbReference type="GO" id="GO:0033627">
    <property type="term" value="P:cell adhesion mediated by integrin"/>
    <property type="evidence" value="ECO:0007669"/>
    <property type="project" value="TreeGrafter"/>
</dbReference>
<dbReference type="SUPFAM" id="SSF103575">
    <property type="entry name" value="Plexin repeat"/>
    <property type="match status" value="1"/>
</dbReference>
<feature type="signal peptide" evidence="18">
    <location>
        <begin position="1"/>
        <end position="17"/>
    </location>
</feature>
<feature type="disulfide bond" evidence="15">
    <location>
        <begin position="529"/>
        <end position="544"/>
    </location>
</feature>
<feature type="transmembrane region" description="Helical" evidence="17">
    <location>
        <begin position="722"/>
        <end position="746"/>
    </location>
</feature>
<dbReference type="FunFam" id="2.10.25.10:FF:000036">
    <property type="entry name" value="Integrin beta"/>
    <property type="match status" value="1"/>
</dbReference>
<sequence>MKTRWLLGLCLFGAVVSQQGDKSQNPCVSLQTCHQCIQEPTCAWCFQPDFAEDQKRCFQPNQNTDQNQCEEGFIYNPDNEYSVERQQQLTKLSHSDPIQISPQEVHLKLRIKEAYRIAVDYSQAVAYPIDLYYLMDLSKSMQDDKEKLSALGDTLAESMRNITSNFRLGFGSFVDKVVMPYVSVVPKKLEEPCDECKKPYGYRNHMALDSDTNRFADEVKSAAVSGNLDAPEGGFDAIMQAVVCRDKIGWREKARRLLVFSTDAGFHYAGDGKLGGIVKPNDGQCHLDGTGLYTHSTTQDYPSVSQINLKVKENAINVIFAVTQEQIHVYNRLMKHVEGSFAGVLSNDSSNVVELVKDQYDRITSSVELKDTASSKHVKITYYSNCLDPKGNLQQTSKCDGLKVDSEVRFLAEVEVKTCPPNKRDWIQTFQIYPVGINESLTVKLEMQCDCPCEREGNANFIPNAAQCKGYGDYKCGVCECDSSHFGRHCECDAQSTKQDESGTGCRPDNITNIDCSGRGTCACGQCQCDNRPNPEEVISGTFCECDNFSCDRVDGVLCSGPEHGTCVCGKCQCLDGWEGQDCSCSTNNNTCMAPGSTEVCSGKGECSCGKCLCNSEAEGRYSGKYCEKCPTCPGRCLELKDCVQCQVHKSGPLTEEECATNCTTFVPAIVDGTVEADESKDENFCAYYDEEDCRYTYVYTYDEKGKLLVRAQKDKECPPEVYVLGIVLGVIGAIVLIGLALLLLWKLLTTIQDRREFAKFEKQTMMMKWERGENPLYKQATSTFKNPIYAGRD</sequence>
<dbReference type="InterPro" id="IPR002369">
    <property type="entry name" value="Integrin_bsu_VWA"/>
</dbReference>
<dbReference type="SUPFAM" id="SSF69687">
    <property type="entry name" value="Integrin beta tail domain"/>
    <property type="match status" value="1"/>
</dbReference>
<dbReference type="Gene3D" id="4.10.1240.30">
    <property type="match status" value="1"/>
</dbReference>
<feature type="disulfide bond" evidence="15">
    <location>
        <begin position="45"/>
        <end position="57"/>
    </location>
</feature>
<dbReference type="SMART" id="SM01241">
    <property type="entry name" value="Integrin_b_cyt"/>
    <property type="match status" value="1"/>
</dbReference>